<evidence type="ECO:0000256" key="9">
    <source>
        <dbReference type="ARBA" id="ARBA00023065"/>
    </source>
</evidence>
<dbReference type="PANTHER" id="PTHR31462">
    <property type="entry name" value="ENDOSOMAL/LYSOSOMAL POTASSIUM CHANNEL TMEM175"/>
    <property type="match status" value="1"/>
</dbReference>
<dbReference type="Proteomes" id="UP000759443">
    <property type="component" value="Unassembled WGS sequence"/>
</dbReference>
<keyword evidence="15" id="KW-1185">Reference proteome</keyword>
<evidence type="ECO:0000256" key="13">
    <source>
        <dbReference type="SAM" id="Phobius"/>
    </source>
</evidence>
<evidence type="ECO:0000256" key="2">
    <source>
        <dbReference type="ARBA" id="ARBA00006920"/>
    </source>
</evidence>
<dbReference type="RefSeq" id="WP_209943179.1">
    <property type="nucleotide sequence ID" value="NZ_JAGGJU010000003.1"/>
</dbReference>
<keyword evidence="3" id="KW-0813">Transport</keyword>
<feature type="transmembrane region" description="Helical" evidence="13">
    <location>
        <begin position="142"/>
        <end position="166"/>
    </location>
</feature>
<keyword evidence="4" id="KW-0633">Potassium transport</keyword>
<evidence type="ECO:0000256" key="7">
    <source>
        <dbReference type="ARBA" id="ARBA00022958"/>
    </source>
</evidence>
<gene>
    <name evidence="14" type="ORF">J2Z17_001224</name>
</gene>
<evidence type="ECO:0000256" key="11">
    <source>
        <dbReference type="ARBA" id="ARBA00023303"/>
    </source>
</evidence>
<keyword evidence="9" id="KW-0406">Ion transport</keyword>
<evidence type="ECO:0000256" key="1">
    <source>
        <dbReference type="ARBA" id="ARBA00004141"/>
    </source>
</evidence>
<proteinExistence type="inferred from homology"/>
<feature type="transmembrane region" description="Helical" evidence="13">
    <location>
        <begin position="9"/>
        <end position="27"/>
    </location>
</feature>
<dbReference type="PANTHER" id="PTHR31462:SF5">
    <property type="entry name" value="ENDOSOMAL_LYSOSOMAL PROTON CHANNEL TMEM175"/>
    <property type="match status" value="1"/>
</dbReference>
<name>A0ABS4DVS5_9HYPH</name>
<dbReference type="Pfam" id="PF06736">
    <property type="entry name" value="TMEM175"/>
    <property type="match status" value="1"/>
</dbReference>
<evidence type="ECO:0000256" key="4">
    <source>
        <dbReference type="ARBA" id="ARBA00022538"/>
    </source>
</evidence>
<keyword evidence="7" id="KW-0630">Potassium</keyword>
<evidence type="ECO:0000313" key="15">
    <source>
        <dbReference type="Proteomes" id="UP000759443"/>
    </source>
</evidence>
<evidence type="ECO:0000256" key="6">
    <source>
        <dbReference type="ARBA" id="ARBA00022826"/>
    </source>
</evidence>
<organism evidence="14 15">
    <name type="scientific">Rhizobium halophytocola</name>
    <dbReference type="NCBI Taxonomy" id="735519"/>
    <lineage>
        <taxon>Bacteria</taxon>
        <taxon>Pseudomonadati</taxon>
        <taxon>Pseudomonadota</taxon>
        <taxon>Alphaproteobacteria</taxon>
        <taxon>Hyphomicrobiales</taxon>
        <taxon>Rhizobiaceae</taxon>
        <taxon>Rhizobium/Agrobacterium group</taxon>
        <taxon>Rhizobium</taxon>
    </lineage>
</organism>
<keyword evidence="6" id="KW-0631">Potassium channel</keyword>
<dbReference type="InterPro" id="IPR010617">
    <property type="entry name" value="TMEM175-like"/>
</dbReference>
<comment type="catalytic activity">
    <reaction evidence="12">
        <text>K(+)(in) = K(+)(out)</text>
        <dbReference type="Rhea" id="RHEA:29463"/>
        <dbReference type="ChEBI" id="CHEBI:29103"/>
    </reaction>
</comment>
<accession>A0ABS4DVS5</accession>
<feature type="transmembrane region" description="Helical" evidence="13">
    <location>
        <begin position="172"/>
        <end position="191"/>
    </location>
</feature>
<evidence type="ECO:0000256" key="5">
    <source>
        <dbReference type="ARBA" id="ARBA00022692"/>
    </source>
</evidence>
<evidence type="ECO:0000256" key="3">
    <source>
        <dbReference type="ARBA" id="ARBA00022448"/>
    </source>
</evidence>
<feature type="transmembrane region" description="Helical" evidence="13">
    <location>
        <begin position="47"/>
        <end position="69"/>
    </location>
</feature>
<feature type="transmembrane region" description="Helical" evidence="13">
    <location>
        <begin position="76"/>
        <end position="98"/>
    </location>
</feature>
<evidence type="ECO:0000256" key="10">
    <source>
        <dbReference type="ARBA" id="ARBA00023136"/>
    </source>
</evidence>
<dbReference type="EMBL" id="JAGGJU010000003">
    <property type="protein sequence ID" value="MBP1849803.1"/>
    <property type="molecule type" value="Genomic_DNA"/>
</dbReference>
<comment type="similarity">
    <text evidence="2">Belongs to the TMEM175 family.</text>
</comment>
<evidence type="ECO:0000256" key="8">
    <source>
        <dbReference type="ARBA" id="ARBA00022989"/>
    </source>
</evidence>
<sequence length="200" mass="21228">MTTSRLEAFSDGVIAIIITLLVLEIHLPEAGEALDWGLVIGLLPQVAIFALSFVIIGTYWAAHHIFFSFATRADRWLIWLNLALLFAIALIPLATGLLAGHPRDPVAVDLYAIVLSLANCAGTAVFLYVTRRTGREGGAMAAGHRAGIAAVHMAPVLVYAVAAVIAPVSPPATLVLFAAVPAFFIFGHPLLSPMIERARG</sequence>
<protein>
    <submittedName>
        <fullName evidence="14">Membrane protein</fullName>
    </submittedName>
</protein>
<comment type="subcellular location">
    <subcellularLocation>
        <location evidence="1">Membrane</location>
        <topology evidence="1">Multi-pass membrane protein</topology>
    </subcellularLocation>
</comment>
<keyword evidence="11" id="KW-0407">Ion channel</keyword>
<comment type="caution">
    <text evidence="14">The sequence shown here is derived from an EMBL/GenBank/DDBJ whole genome shotgun (WGS) entry which is preliminary data.</text>
</comment>
<keyword evidence="10 13" id="KW-0472">Membrane</keyword>
<keyword evidence="5 13" id="KW-0812">Transmembrane</keyword>
<feature type="transmembrane region" description="Helical" evidence="13">
    <location>
        <begin position="110"/>
        <end position="130"/>
    </location>
</feature>
<keyword evidence="8 13" id="KW-1133">Transmembrane helix</keyword>
<reference evidence="14 15" key="1">
    <citation type="submission" date="2021-03" db="EMBL/GenBank/DDBJ databases">
        <title>Genomic Encyclopedia of Type Strains, Phase IV (KMG-IV): sequencing the most valuable type-strain genomes for metagenomic binning, comparative biology and taxonomic classification.</title>
        <authorList>
            <person name="Goeker M."/>
        </authorList>
    </citation>
    <scope>NUCLEOTIDE SEQUENCE [LARGE SCALE GENOMIC DNA]</scope>
    <source>
        <strain evidence="14 15">DSM 21600</strain>
    </source>
</reference>
<evidence type="ECO:0000313" key="14">
    <source>
        <dbReference type="EMBL" id="MBP1849803.1"/>
    </source>
</evidence>
<evidence type="ECO:0000256" key="12">
    <source>
        <dbReference type="ARBA" id="ARBA00034430"/>
    </source>
</evidence>